<dbReference type="AlphaFoldDB" id="A0A9X0QFK4"/>
<gene>
    <name evidence="1" type="ORF">HDF14_003110</name>
</gene>
<accession>A0A9X0QFK4</accession>
<sequence>MAEFFILRGCRRHRIGTLAAQEVWRRLPGPWEIRVMQSNPSATSFWTQAISEFIRESIQPVKIEKDGKSWQQYSFRSE</sequence>
<reference evidence="1 2" key="1">
    <citation type="submission" date="2020-08" db="EMBL/GenBank/DDBJ databases">
        <title>Genomic Encyclopedia of Type Strains, Phase IV (KMG-V): Genome sequencing to study the core and pangenomes of soil and plant-associated prokaryotes.</title>
        <authorList>
            <person name="Whitman W."/>
        </authorList>
    </citation>
    <scope>NUCLEOTIDE SEQUENCE [LARGE SCALE GENOMIC DNA]</scope>
    <source>
        <strain evidence="1 2">X5P2</strain>
    </source>
</reference>
<dbReference type="Proteomes" id="UP000535182">
    <property type="component" value="Unassembled WGS sequence"/>
</dbReference>
<name>A0A9X0QFK4_9BACT</name>
<evidence type="ECO:0000313" key="2">
    <source>
        <dbReference type="Proteomes" id="UP000535182"/>
    </source>
</evidence>
<evidence type="ECO:0000313" key="1">
    <source>
        <dbReference type="EMBL" id="MBB5329492.1"/>
    </source>
</evidence>
<proteinExistence type="predicted"/>
<comment type="caution">
    <text evidence="1">The sequence shown here is derived from an EMBL/GenBank/DDBJ whole genome shotgun (WGS) entry which is preliminary data.</text>
</comment>
<organism evidence="1 2">
    <name type="scientific">Tunturiibacter gelidiferens</name>
    <dbReference type="NCBI Taxonomy" id="3069689"/>
    <lineage>
        <taxon>Bacteria</taxon>
        <taxon>Pseudomonadati</taxon>
        <taxon>Acidobacteriota</taxon>
        <taxon>Terriglobia</taxon>
        <taxon>Terriglobales</taxon>
        <taxon>Acidobacteriaceae</taxon>
        <taxon>Tunturiibacter</taxon>
    </lineage>
</organism>
<protein>
    <submittedName>
        <fullName evidence="1">Acetyltransferase</fullName>
    </submittedName>
</protein>
<keyword evidence="2" id="KW-1185">Reference proteome</keyword>
<dbReference type="EMBL" id="JACHEB010000006">
    <property type="protein sequence ID" value="MBB5329492.1"/>
    <property type="molecule type" value="Genomic_DNA"/>
</dbReference>